<dbReference type="AlphaFoldDB" id="A0A397EH45"/>
<dbReference type="EMBL" id="QUTC01000096">
    <property type="protein sequence ID" value="RHY78946.1"/>
    <property type="molecule type" value="Genomic_DNA"/>
</dbReference>
<dbReference type="GO" id="GO:0005737">
    <property type="term" value="C:cytoplasm"/>
    <property type="evidence" value="ECO:0007669"/>
    <property type="project" value="TreeGrafter"/>
</dbReference>
<name>A0A397EH45_APHAT</name>
<dbReference type="PANTHER" id="PTHR14871">
    <property type="entry name" value="DYNEIN REGULATORY COMPLEX PROTEIN 9"/>
    <property type="match status" value="1"/>
</dbReference>
<comment type="caution">
    <text evidence="10">The sequence shown here is derived from an EMBL/GenBank/DDBJ whole genome shotgun (WGS) entry which is preliminary data.</text>
</comment>
<keyword evidence="3" id="KW-0963">Cytoplasm</keyword>
<evidence type="ECO:0000256" key="1">
    <source>
        <dbReference type="ARBA" id="ARBA00004245"/>
    </source>
</evidence>
<feature type="coiled-coil region" evidence="6">
    <location>
        <begin position="290"/>
        <end position="355"/>
    </location>
</feature>
<gene>
    <name evidence="9" type="ORF">DYB30_003475</name>
    <name evidence="8" type="ORF">DYB34_002174</name>
    <name evidence="10" type="ORF">DYB38_001323</name>
</gene>
<evidence type="ECO:0008006" key="14">
    <source>
        <dbReference type="Google" id="ProtNLM"/>
    </source>
</evidence>
<evidence type="ECO:0000313" key="10">
    <source>
        <dbReference type="EMBL" id="RHY78946.1"/>
    </source>
</evidence>
<dbReference type="Proteomes" id="UP000266643">
    <property type="component" value="Unassembled WGS sequence"/>
</dbReference>
<comment type="subcellular location">
    <subcellularLocation>
        <location evidence="2">Cell projection</location>
    </subcellularLocation>
    <subcellularLocation>
        <location evidence="1">Cytoplasm</location>
        <location evidence="1">Cytoskeleton</location>
    </subcellularLocation>
</comment>
<keyword evidence="4" id="KW-0206">Cytoskeleton</keyword>
<keyword evidence="5" id="KW-0966">Cell projection</keyword>
<dbReference type="GO" id="GO:0031514">
    <property type="term" value="C:motile cilium"/>
    <property type="evidence" value="ECO:0007669"/>
    <property type="project" value="TreeGrafter"/>
</dbReference>
<dbReference type="Proteomes" id="UP000283543">
    <property type="component" value="Unassembled WGS sequence"/>
</dbReference>
<protein>
    <recommendedName>
        <fullName evidence="14">Dynein regulatory complex protein 9</fullName>
    </recommendedName>
</protein>
<dbReference type="GO" id="GO:0005856">
    <property type="term" value="C:cytoskeleton"/>
    <property type="evidence" value="ECO:0007669"/>
    <property type="project" value="UniProtKB-SubCell"/>
</dbReference>
<dbReference type="VEuPathDB" id="FungiDB:H257_13922"/>
<evidence type="ECO:0000256" key="4">
    <source>
        <dbReference type="ARBA" id="ARBA00023212"/>
    </source>
</evidence>
<reference evidence="11 12" key="1">
    <citation type="submission" date="2018-08" db="EMBL/GenBank/DDBJ databases">
        <title>Aphanomyces genome sequencing and annotation.</title>
        <authorList>
            <person name="Minardi D."/>
            <person name="Oidtmann B."/>
            <person name="Van Der Giezen M."/>
            <person name="Studholme D.J."/>
        </authorList>
    </citation>
    <scope>NUCLEOTIDE SEQUENCE [LARGE SCALE GENOMIC DNA]</scope>
    <source>
        <strain evidence="9 12">D2</strain>
        <strain evidence="10 11">SA</strain>
        <strain evidence="8 13">Si</strain>
    </source>
</reference>
<feature type="compositionally biased region" description="Basic and acidic residues" evidence="7">
    <location>
        <begin position="374"/>
        <end position="384"/>
    </location>
</feature>
<dbReference type="Proteomes" id="UP000265716">
    <property type="component" value="Unassembled WGS sequence"/>
</dbReference>
<dbReference type="PANTHER" id="PTHR14871:SF1">
    <property type="entry name" value="DYNEIN REGULATORY COMPLEX PROTEIN 9"/>
    <property type="match status" value="1"/>
</dbReference>
<proteinExistence type="predicted"/>
<evidence type="ECO:0000256" key="3">
    <source>
        <dbReference type="ARBA" id="ARBA00022490"/>
    </source>
</evidence>
<evidence type="ECO:0000256" key="7">
    <source>
        <dbReference type="SAM" id="MobiDB-lite"/>
    </source>
</evidence>
<dbReference type="EMBL" id="QUTB01007966">
    <property type="protein sequence ID" value="RHY43958.1"/>
    <property type="molecule type" value="Genomic_DNA"/>
</dbReference>
<feature type="compositionally biased region" description="Basic residues" evidence="7">
    <location>
        <begin position="385"/>
        <end position="397"/>
    </location>
</feature>
<feature type="coiled-coil region" evidence="6">
    <location>
        <begin position="168"/>
        <end position="220"/>
    </location>
</feature>
<dbReference type="EMBL" id="QUTD01006145">
    <property type="protein sequence ID" value="RHY57249.1"/>
    <property type="molecule type" value="Genomic_DNA"/>
</dbReference>
<evidence type="ECO:0000313" key="8">
    <source>
        <dbReference type="EMBL" id="RHY43958.1"/>
    </source>
</evidence>
<sequence>MKSAAAPTSGHRLSPIEATRASAIIEETIEKLSFLGSITPDILQHREELSQVVGDEISRIIQDQRRLEAKYESLISQRSVLKGLANKSKFKENQREIQEVSRALRESTRSLCRNLKDNPNFGGNLLKIQYERQALVDLLDETKRELKMCTYDSLVTYVTEGKNAADKAADLIETEKEAVEEVRRLTTELAREKMEHTRDVAEQKAAIALLKEQLLQVKSKTQIDIRYARNEAKAKTASTSRLYQQLIAEQRDKISVLATQCDTETRVHDETVTFLRGKHERLTHEFTHWTDKYESDVAAKQKELARLTDERAANLIKLEGLQKRWVEEVELQKNKETEKRRLKELDLLKRDEEKKQLIAIRKIQIAYRTHKALLDEKKNAADTGKKKKGGKKGGKKK</sequence>
<keyword evidence="6" id="KW-0175">Coiled coil</keyword>
<evidence type="ECO:0000313" key="12">
    <source>
        <dbReference type="Proteomes" id="UP000266643"/>
    </source>
</evidence>
<evidence type="ECO:0000256" key="6">
    <source>
        <dbReference type="SAM" id="Coils"/>
    </source>
</evidence>
<evidence type="ECO:0000313" key="13">
    <source>
        <dbReference type="Proteomes" id="UP000283543"/>
    </source>
</evidence>
<dbReference type="InterPro" id="IPR042618">
    <property type="entry name" value="IQCG"/>
</dbReference>
<organism evidence="10 11">
    <name type="scientific">Aphanomyces astaci</name>
    <name type="common">Crayfish plague agent</name>
    <dbReference type="NCBI Taxonomy" id="112090"/>
    <lineage>
        <taxon>Eukaryota</taxon>
        <taxon>Sar</taxon>
        <taxon>Stramenopiles</taxon>
        <taxon>Oomycota</taxon>
        <taxon>Saprolegniomycetes</taxon>
        <taxon>Saprolegniales</taxon>
        <taxon>Verrucalvaceae</taxon>
        <taxon>Aphanomyces</taxon>
    </lineage>
</organism>
<dbReference type="GO" id="GO:0044782">
    <property type="term" value="P:cilium organization"/>
    <property type="evidence" value="ECO:0007669"/>
    <property type="project" value="TreeGrafter"/>
</dbReference>
<evidence type="ECO:0000313" key="11">
    <source>
        <dbReference type="Proteomes" id="UP000265716"/>
    </source>
</evidence>
<evidence type="ECO:0000256" key="5">
    <source>
        <dbReference type="ARBA" id="ARBA00023273"/>
    </source>
</evidence>
<evidence type="ECO:0000256" key="2">
    <source>
        <dbReference type="ARBA" id="ARBA00004316"/>
    </source>
</evidence>
<evidence type="ECO:0000313" key="9">
    <source>
        <dbReference type="EMBL" id="RHY57249.1"/>
    </source>
</evidence>
<accession>A0A397EH45</accession>
<feature type="region of interest" description="Disordered" evidence="7">
    <location>
        <begin position="374"/>
        <end position="397"/>
    </location>
</feature>